<dbReference type="NCBIfam" id="NF011936">
    <property type="entry name" value="PRK15407.1"/>
    <property type="match status" value="1"/>
</dbReference>
<evidence type="ECO:0000256" key="1">
    <source>
        <dbReference type="ARBA" id="ARBA00001933"/>
    </source>
</evidence>
<keyword evidence="2 4" id="KW-0663">Pyridoxal phosphate</keyword>
<name>A0A7Y5ZZC0_9CELL</name>
<dbReference type="PIRSF" id="PIRSF000390">
    <property type="entry name" value="PLP_StrS"/>
    <property type="match status" value="1"/>
</dbReference>
<comment type="caution">
    <text evidence="5">The sequence shown here is derived from an EMBL/GenBank/DDBJ whole genome shotgun (WGS) entry which is preliminary data.</text>
</comment>
<evidence type="ECO:0000313" key="6">
    <source>
        <dbReference type="Proteomes" id="UP000565724"/>
    </source>
</evidence>
<evidence type="ECO:0000313" key="5">
    <source>
        <dbReference type="EMBL" id="NUU16790.1"/>
    </source>
</evidence>
<dbReference type="InterPro" id="IPR000653">
    <property type="entry name" value="DegT/StrS_aminotransferase"/>
</dbReference>
<dbReference type="Pfam" id="PF01041">
    <property type="entry name" value="DegT_DnrJ_EryC1"/>
    <property type="match status" value="1"/>
</dbReference>
<dbReference type="InterPro" id="IPR015422">
    <property type="entry name" value="PyrdxlP-dep_Trfase_small"/>
</dbReference>
<dbReference type="CDD" id="cd00616">
    <property type="entry name" value="AHBA_syn"/>
    <property type="match status" value="1"/>
</dbReference>
<reference evidence="5 6" key="1">
    <citation type="submission" date="2020-05" db="EMBL/GenBank/DDBJ databases">
        <title>Genome Sequencing of Type Strains.</title>
        <authorList>
            <person name="Lemaire J.F."/>
            <person name="Inderbitzin P."/>
            <person name="Gregorio O.A."/>
            <person name="Collins S.B."/>
            <person name="Wespe N."/>
            <person name="Knight-Connoni V."/>
        </authorList>
    </citation>
    <scope>NUCLEOTIDE SEQUENCE [LARGE SCALE GENOMIC DNA]</scope>
    <source>
        <strain evidence="5 6">ATCC 25174</strain>
    </source>
</reference>
<evidence type="ECO:0000256" key="4">
    <source>
        <dbReference type="RuleBase" id="RU004508"/>
    </source>
</evidence>
<dbReference type="GO" id="GO:0008483">
    <property type="term" value="F:transaminase activity"/>
    <property type="evidence" value="ECO:0007669"/>
    <property type="project" value="TreeGrafter"/>
</dbReference>
<evidence type="ECO:0000256" key="2">
    <source>
        <dbReference type="ARBA" id="ARBA00022898"/>
    </source>
</evidence>
<dbReference type="InterPro" id="IPR015424">
    <property type="entry name" value="PyrdxlP-dep_Trfase"/>
</dbReference>
<dbReference type="Gene3D" id="3.90.1150.10">
    <property type="entry name" value="Aspartate Aminotransferase, domain 1"/>
    <property type="match status" value="1"/>
</dbReference>
<sequence length="441" mass="48924">MNDDLTARRESILESVRQFADVSLAAREFVPGESTVPVSGKVLDADDMVALVDSSLDGWLTAGRWTTEFQDTLADYVGTRAASFVNSGSSANLVALSALTSPKLGKRQLKPGDEVITVAAGFPTTLNPIIQNGLMPVFVDVELGTYDAIGDQLREAVGPKTKAIMMAHTLGNPFDLDLVQELCKEHKLWLVEDSCDALGSTYRGQRTGSFGDTATVSFYPAHHITTGEGGVVFSKHPLVTRQVESFRDWGRDCYCETGQDDTCGKRFQWQLGDLPLGYDHKYTYSHIGYNLKGTDMQAALGLSQLRKLDFFVKRRKENFAYLYERLQGVEGLILPVATPNSDPAWFGFPITLADDLAVDREELMRHMETKKIGTRLIFAGNLLRQPAYRNIERRVVGDLRNSDTVMNRSFWLGVYPGLTESMIDYMADTLINYVTGKDGAR</sequence>
<evidence type="ECO:0000256" key="3">
    <source>
        <dbReference type="ARBA" id="ARBA00037999"/>
    </source>
</evidence>
<accession>A0A7Y5ZZC0</accession>
<keyword evidence="6" id="KW-1185">Reference proteome</keyword>
<dbReference type="Proteomes" id="UP000565724">
    <property type="component" value="Unassembled WGS sequence"/>
</dbReference>
<organism evidence="5 6">
    <name type="scientific">Cellulomonas humilata</name>
    <dbReference type="NCBI Taxonomy" id="144055"/>
    <lineage>
        <taxon>Bacteria</taxon>
        <taxon>Bacillati</taxon>
        <taxon>Actinomycetota</taxon>
        <taxon>Actinomycetes</taxon>
        <taxon>Micrococcales</taxon>
        <taxon>Cellulomonadaceae</taxon>
        <taxon>Cellulomonas</taxon>
    </lineage>
</organism>
<dbReference type="InterPro" id="IPR015421">
    <property type="entry name" value="PyrdxlP-dep_Trfase_major"/>
</dbReference>
<dbReference type="GO" id="GO:0000271">
    <property type="term" value="P:polysaccharide biosynthetic process"/>
    <property type="evidence" value="ECO:0007669"/>
    <property type="project" value="TreeGrafter"/>
</dbReference>
<dbReference type="SUPFAM" id="SSF53383">
    <property type="entry name" value="PLP-dependent transferases"/>
    <property type="match status" value="1"/>
</dbReference>
<dbReference type="PANTHER" id="PTHR30244:SF34">
    <property type="entry name" value="DTDP-4-AMINO-4,6-DIDEOXYGALACTOSE TRANSAMINASE"/>
    <property type="match status" value="1"/>
</dbReference>
<dbReference type="RefSeq" id="WP_175346673.1">
    <property type="nucleotide sequence ID" value="NZ_JABMCI010000055.1"/>
</dbReference>
<comment type="cofactor">
    <cofactor evidence="1">
        <name>pyridoxal 5'-phosphate</name>
        <dbReference type="ChEBI" id="CHEBI:597326"/>
    </cofactor>
</comment>
<proteinExistence type="inferred from homology"/>
<protein>
    <submittedName>
        <fullName evidence="5">Lipopolysaccharide biosynthesis protein RfbH</fullName>
    </submittedName>
</protein>
<comment type="similarity">
    <text evidence="3 4">Belongs to the DegT/DnrJ/EryC1 family.</text>
</comment>
<dbReference type="GO" id="GO:0030170">
    <property type="term" value="F:pyridoxal phosphate binding"/>
    <property type="evidence" value="ECO:0007669"/>
    <property type="project" value="TreeGrafter"/>
</dbReference>
<gene>
    <name evidence="5" type="primary">rfbH</name>
    <name evidence="5" type="ORF">HP550_05945</name>
</gene>
<dbReference type="EMBL" id="JABMCI010000055">
    <property type="protein sequence ID" value="NUU16790.1"/>
    <property type="molecule type" value="Genomic_DNA"/>
</dbReference>
<dbReference type="PANTHER" id="PTHR30244">
    <property type="entry name" value="TRANSAMINASE"/>
    <property type="match status" value="1"/>
</dbReference>
<dbReference type="Gene3D" id="3.40.640.10">
    <property type="entry name" value="Type I PLP-dependent aspartate aminotransferase-like (Major domain)"/>
    <property type="match status" value="1"/>
</dbReference>
<dbReference type="FunFam" id="3.40.640.10:FF:000079">
    <property type="entry name" value="LPS biosynthesis protein"/>
    <property type="match status" value="1"/>
</dbReference>
<dbReference type="AlphaFoldDB" id="A0A7Y5ZZC0"/>